<dbReference type="InterPro" id="IPR002589">
    <property type="entry name" value="Macro_dom"/>
</dbReference>
<evidence type="ECO:0000259" key="1">
    <source>
        <dbReference type="PROSITE" id="PS51154"/>
    </source>
</evidence>
<proteinExistence type="predicted"/>
<gene>
    <name evidence="2" type="ORF">ENQ77_07805</name>
</gene>
<reference evidence="2" key="1">
    <citation type="journal article" date="2020" name="mSystems">
        <title>Genome- and Community-Level Interaction Insights into Carbon Utilization and Element Cycling Functions of Hydrothermarchaeota in Hydrothermal Sediment.</title>
        <authorList>
            <person name="Zhou Z."/>
            <person name="Liu Y."/>
            <person name="Xu W."/>
            <person name="Pan J."/>
            <person name="Luo Z.H."/>
            <person name="Li M."/>
        </authorList>
    </citation>
    <scope>NUCLEOTIDE SEQUENCE [LARGE SCALE GENOMIC DNA]</scope>
    <source>
        <strain evidence="2">SpSt-34</strain>
    </source>
</reference>
<name>A0A7C2K2I7_UNCW3</name>
<dbReference type="PANTHER" id="PTHR11106">
    <property type="entry name" value="GANGLIOSIDE INDUCED DIFFERENTIATION ASSOCIATED PROTEIN 2-RELATED"/>
    <property type="match status" value="1"/>
</dbReference>
<dbReference type="PROSITE" id="PS51154">
    <property type="entry name" value="MACRO"/>
    <property type="match status" value="1"/>
</dbReference>
<dbReference type="SUPFAM" id="SSF52949">
    <property type="entry name" value="Macro domain-like"/>
    <property type="match status" value="1"/>
</dbReference>
<dbReference type="InterPro" id="IPR043472">
    <property type="entry name" value="Macro_dom-like"/>
</dbReference>
<dbReference type="EMBL" id="DSOL01000225">
    <property type="protein sequence ID" value="HEN28528.1"/>
    <property type="molecule type" value="Genomic_DNA"/>
</dbReference>
<organism evidence="2">
    <name type="scientific">candidate division WOR-3 bacterium</name>
    <dbReference type="NCBI Taxonomy" id="2052148"/>
    <lineage>
        <taxon>Bacteria</taxon>
        <taxon>Bacteria division WOR-3</taxon>
    </lineage>
</organism>
<dbReference type="AlphaFoldDB" id="A0A7C2K2I7"/>
<protein>
    <submittedName>
        <fullName evidence="2">Macro domain-containing protein</fullName>
    </submittedName>
</protein>
<dbReference type="CDD" id="cd02907">
    <property type="entry name" value="Macro_Af1521_BAL-like"/>
    <property type="match status" value="1"/>
</dbReference>
<evidence type="ECO:0000313" key="2">
    <source>
        <dbReference type="EMBL" id="HEN28528.1"/>
    </source>
</evidence>
<sequence length="179" mass="19628">MELAKKHINNRTLTVVLGDITEEEVDAIVNAANSYLKHGGGVAGAIVRKGGKIIQEESDKIGYCPVGSAVYTSAGNLKAKYVIHAVGPQWGEGDEDEKLKNAVLSALKIAEELKCERISLPAISTGIFGFPKDRGTKIILNTCIDFLKNQANNLREIRLCNIDRETCDYFLKHLEELSQ</sequence>
<accession>A0A7C2K2I7</accession>
<dbReference type="PANTHER" id="PTHR11106:SF111">
    <property type="entry name" value="MACRO DOMAIN-CONTAINING PROTEIN"/>
    <property type="match status" value="1"/>
</dbReference>
<dbReference type="SMART" id="SM00506">
    <property type="entry name" value="A1pp"/>
    <property type="match status" value="1"/>
</dbReference>
<feature type="domain" description="Macro" evidence="1">
    <location>
        <begin position="1"/>
        <end position="178"/>
    </location>
</feature>
<dbReference type="Gene3D" id="3.40.220.10">
    <property type="entry name" value="Leucine Aminopeptidase, subunit E, domain 1"/>
    <property type="match status" value="1"/>
</dbReference>
<dbReference type="Pfam" id="PF01661">
    <property type="entry name" value="Macro"/>
    <property type="match status" value="1"/>
</dbReference>
<comment type="caution">
    <text evidence="2">The sequence shown here is derived from an EMBL/GenBank/DDBJ whole genome shotgun (WGS) entry which is preliminary data.</text>
</comment>